<comment type="caution">
    <text evidence="1">The sequence shown here is derived from an EMBL/GenBank/DDBJ whole genome shotgun (WGS) entry which is preliminary data.</text>
</comment>
<dbReference type="RefSeq" id="WP_134113382.1">
    <property type="nucleotide sequence ID" value="NZ_SOBG01000006.1"/>
</dbReference>
<gene>
    <name evidence="1" type="ORF">EV215_1513</name>
</gene>
<dbReference type="AlphaFoldDB" id="A0AA46DXY9"/>
<organism evidence="1 2">
    <name type="scientific">Hypnocyclicus thermotrophus</name>
    <dbReference type="NCBI Taxonomy" id="1627895"/>
    <lineage>
        <taxon>Bacteria</taxon>
        <taxon>Fusobacteriati</taxon>
        <taxon>Fusobacteriota</taxon>
        <taxon>Fusobacteriia</taxon>
        <taxon>Fusobacteriales</taxon>
        <taxon>Fusobacteriaceae</taxon>
        <taxon>Hypnocyclicus</taxon>
    </lineage>
</organism>
<evidence type="ECO:0008006" key="3">
    <source>
        <dbReference type="Google" id="ProtNLM"/>
    </source>
</evidence>
<accession>A0AA46DXY9</accession>
<dbReference type="Proteomes" id="UP000294678">
    <property type="component" value="Unassembled WGS sequence"/>
</dbReference>
<proteinExistence type="predicted"/>
<dbReference type="PROSITE" id="PS51257">
    <property type="entry name" value="PROKAR_LIPOPROTEIN"/>
    <property type="match status" value="1"/>
</dbReference>
<reference evidence="1 2" key="1">
    <citation type="submission" date="2019-03" db="EMBL/GenBank/DDBJ databases">
        <title>Genomic Encyclopedia of Type Strains, Phase IV (KMG-IV): sequencing the most valuable type-strain genomes for metagenomic binning, comparative biology and taxonomic classification.</title>
        <authorList>
            <person name="Goeker M."/>
        </authorList>
    </citation>
    <scope>NUCLEOTIDE SEQUENCE [LARGE SCALE GENOMIC DNA]</scope>
    <source>
        <strain evidence="1 2">DSM 100055</strain>
    </source>
</reference>
<name>A0AA46DXY9_9FUSO</name>
<dbReference type="EMBL" id="SOBG01000006">
    <property type="protein sequence ID" value="TDT69171.1"/>
    <property type="molecule type" value="Genomic_DNA"/>
</dbReference>
<sequence>MKKIFIFIITLFIISCSNLEKKQEMPVYEKKFYYYYENWDLKNAKEMLKYIKEGKKQDYLRQKLKYKLKKEQDLRELLSNIKQELKDSKYNLLKESTLDTLENELIIKNMKKYNITKAKIYFGKIKFGRDITKVPLIISYFDDSFYFEINSKLVNEKWVFISFSERG</sequence>
<keyword evidence="2" id="KW-1185">Reference proteome</keyword>
<protein>
    <recommendedName>
        <fullName evidence="3">Lipoprotein</fullName>
    </recommendedName>
</protein>
<evidence type="ECO:0000313" key="2">
    <source>
        <dbReference type="Proteomes" id="UP000294678"/>
    </source>
</evidence>
<evidence type="ECO:0000313" key="1">
    <source>
        <dbReference type="EMBL" id="TDT69171.1"/>
    </source>
</evidence>